<evidence type="ECO:0000256" key="6">
    <source>
        <dbReference type="ARBA" id="ARBA00022840"/>
    </source>
</evidence>
<dbReference type="AlphaFoldDB" id="A0A124FTR0"/>
<dbReference type="GO" id="GO:0016979">
    <property type="term" value="F:lipoate-protein ligase activity"/>
    <property type="evidence" value="ECO:0007669"/>
    <property type="project" value="UniProtKB-EC"/>
</dbReference>
<evidence type="ECO:0000256" key="1">
    <source>
        <dbReference type="ARBA" id="ARBA00005085"/>
    </source>
</evidence>
<evidence type="ECO:0000256" key="2">
    <source>
        <dbReference type="ARBA" id="ARBA00005124"/>
    </source>
</evidence>
<name>A0A124FTR0_9BACT</name>
<evidence type="ECO:0000256" key="4">
    <source>
        <dbReference type="ARBA" id="ARBA00022598"/>
    </source>
</evidence>
<protein>
    <recommendedName>
        <fullName evidence="3">lipoate--protein ligase</fullName>
        <ecNumber evidence="3">6.3.1.20</ecNumber>
    </recommendedName>
</protein>
<dbReference type="PATRIC" id="fig|1236046.6.peg.249"/>
<dbReference type="UniPathway" id="UPA00537">
    <property type="reaction ID" value="UER00594"/>
</dbReference>
<sequence length="60" mass="6867">TVVDVAIYSDSMDVDFIEHLRQGLTGVDFSKPSILEALHNLPKCVERDDIIDWLHRTDLN</sequence>
<gene>
    <name evidence="9" type="ORF">XD86_1295</name>
</gene>
<dbReference type="Pfam" id="PF10437">
    <property type="entry name" value="Lip_prot_lig_C"/>
    <property type="match status" value="1"/>
</dbReference>
<evidence type="ECO:0000313" key="9">
    <source>
        <dbReference type="EMBL" id="KUK66172.1"/>
    </source>
</evidence>
<feature type="non-terminal residue" evidence="9">
    <location>
        <position position="1"/>
    </location>
</feature>
<comment type="pathway">
    <text evidence="1">Protein modification; protein lipoylation via exogenous pathway; protein N(6)-(lipoyl)lysine from lipoate: step 2/2.</text>
</comment>
<dbReference type="Gene3D" id="3.30.390.50">
    <property type="entry name" value="CO dehydrogenase flavoprotein, C-terminal domain"/>
    <property type="match status" value="1"/>
</dbReference>
<evidence type="ECO:0000256" key="7">
    <source>
        <dbReference type="ARBA" id="ARBA00048037"/>
    </source>
</evidence>
<dbReference type="EMBL" id="LGGH01000243">
    <property type="protein sequence ID" value="KUK66172.1"/>
    <property type="molecule type" value="Genomic_DNA"/>
</dbReference>
<feature type="domain" description="Lipoate protein ligase C-terminal" evidence="8">
    <location>
        <begin position="2"/>
        <end position="54"/>
    </location>
</feature>
<keyword evidence="9" id="KW-0808">Transferase</keyword>
<dbReference type="EC" id="6.3.1.20" evidence="3"/>
<proteinExistence type="predicted"/>
<dbReference type="InterPro" id="IPR019491">
    <property type="entry name" value="Lipoate_protein_ligase_C"/>
</dbReference>
<organism evidence="9 10">
    <name type="scientific">Mesotoga infera</name>
    <dbReference type="NCBI Taxonomy" id="1236046"/>
    <lineage>
        <taxon>Bacteria</taxon>
        <taxon>Thermotogati</taxon>
        <taxon>Thermotogota</taxon>
        <taxon>Thermotogae</taxon>
        <taxon>Kosmotogales</taxon>
        <taxon>Kosmotogaceae</taxon>
        <taxon>Mesotoga</taxon>
    </lineage>
</organism>
<dbReference type="GO" id="GO:0005524">
    <property type="term" value="F:ATP binding"/>
    <property type="evidence" value="ECO:0007669"/>
    <property type="project" value="UniProtKB-KW"/>
</dbReference>
<dbReference type="Proteomes" id="UP000054260">
    <property type="component" value="Unassembled WGS sequence"/>
</dbReference>
<comment type="pathway">
    <text evidence="2">Protein modification; protein lipoylation via exogenous pathway; protein N(6)-(lipoyl)lysine from lipoate: step 1/2.</text>
</comment>
<evidence type="ECO:0000313" key="10">
    <source>
        <dbReference type="Proteomes" id="UP000054260"/>
    </source>
</evidence>
<reference evidence="10" key="1">
    <citation type="journal article" date="2015" name="MBio">
        <title>Genome-Resolved Metagenomic Analysis Reveals Roles for Candidate Phyla and Other Microbial Community Members in Biogeochemical Transformations in Oil Reservoirs.</title>
        <authorList>
            <person name="Hu P."/>
            <person name="Tom L."/>
            <person name="Singh A."/>
            <person name="Thomas B.C."/>
            <person name="Baker B.J."/>
            <person name="Piceno Y.M."/>
            <person name="Andersen G.L."/>
            <person name="Banfield J.F."/>
        </authorList>
    </citation>
    <scope>NUCLEOTIDE SEQUENCE [LARGE SCALE GENOMIC DNA]</scope>
</reference>
<keyword evidence="5" id="KW-0547">Nucleotide-binding</keyword>
<comment type="caution">
    <text evidence="9">The sequence shown here is derived from an EMBL/GenBank/DDBJ whole genome shotgun (WGS) entry which is preliminary data.</text>
</comment>
<evidence type="ECO:0000256" key="5">
    <source>
        <dbReference type="ARBA" id="ARBA00022741"/>
    </source>
</evidence>
<keyword evidence="6" id="KW-0067">ATP-binding</keyword>
<evidence type="ECO:0000259" key="8">
    <source>
        <dbReference type="Pfam" id="PF10437"/>
    </source>
</evidence>
<comment type="catalytic activity">
    <reaction evidence="7">
        <text>L-lysyl-[lipoyl-carrier protein] + (R)-lipoate + ATP = N(6)-[(R)-lipoyl]-L-lysyl-[lipoyl-carrier protein] + AMP + diphosphate + H(+)</text>
        <dbReference type="Rhea" id="RHEA:49288"/>
        <dbReference type="Rhea" id="RHEA-COMP:10500"/>
        <dbReference type="Rhea" id="RHEA-COMP:10502"/>
        <dbReference type="ChEBI" id="CHEBI:15378"/>
        <dbReference type="ChEBI" id="CHEBI:29969"/>
        <dbReference type="ChEBI" id="CHEBI:30616"/>
        <dbReference type="ChEBI" id="CHEBI:33019"/>
        <dbReference type="ChEBI" id="CHEBI:83088"/>
        <dbReference type="ChEBI" id="CHEBI:83099"/>
        <dbReference type="ChEBI" id="CHEBI:456215"/>
        <dbReference type="EC" id="6.3.1.20"/>
    </reaction>
</comment>
<dbReference type="GO" id="GO:0009249">
    <property type="term" value="P:protein lipoylation"/>
    <property type="evidence" value="ECO:0007669"/>
    <property type="project" value="UniProtKB-ARBA"/>
</dbReference>
<keyword evidence="4 9" id="KW-0436">Ligase</keyword>
<accession>A0A124FTR0</accession>
<dbReference type="SUPFAM" id="SSF82649">
    <property type="entry name" value="SufE/NifU"/>
    <property type="match status" value="1"/>
</dbReference>
<evidence type="ECO:0000256" key="3">
    <source>
        <dbReference type="ARBA" id="ARBA00012367"/>
    </source>
</evidence>